<protein>
    <recommendedName>
        <fullName evidence="2">PPM-type phosphatase domain-containing protein</fullName>
    </recommendedName>
</protein>
<dbReference type="GO" id="GO:0004722">
    <property type="term" value="F:protein serine/threonine phosphatase activity"/>
    <property type="evidence" value="ECO:0007669"/>
    <property type="project" value="InterPro"/>
</dbReference>
<dbReference type="Gene3D" id="3.60.40.10">
    <property type="entry name" value="PPM-type phosphatase domain"/>
    <property type="match status" value="1"/>
</dbReference>
<dbReference type="InterPro" id="IPR001932">
    <property type="entry name" value="PPM-type_phosphatase-like_dom"/>
</dbReference>
<dbReference type="CDD" id="cd00143">
    <property type="entry name" value="PP2Cc"/>
    <property type="match status" value="1"/>
</dbReference>
<organism evidence="3 4">
    <name type="scientific">Hyaloperonospora brassicae</name>
    <name type="common">Brassica downy mildew</name>
    <name type="synonym">Peronospora brassicae</name>
    <dbReference type="NCBI Taxonomy" id="162125"/>
    <lineage>
        <taxon>Eukaryota</taxon>
        <taxon>Sar</taxon>
        <taxon>Stramenopiles</taxon>
        <taxon>Oomycota</taxon>
        <taxon>Peronosporomycetes</taxon>
        <taxon>Peronosporales</taxon>
        <taxon>Peronosporaceae</taxon>
        <taxon>Hyaloperonospora</taxon>
    </lineage>
</organism>
<dbReference type="EMBL" id="CANTFL010001485">
    <property type="protein sequence ID" value="CAI5743174.1"/>
    <property type="molecule type" value="Genomic_DNA"/>
</dbReference>
<reference evidence="3" key="1">
    <citation type="submission" date="2022-12" db="EMBL/GenBank/DDBJ databases">
        <authorList>
            <person name="Webb A."/>
        </authorList>
    </citation>
    <scope>NUCLEOTIDE SEQUENCE</scope>
    <source>
        <strain evidence="3">Hp1</strain>
    </source>
</reference>
<dbReference type="InterPro" id="IPR015655">
    <property type="entry name" value="PP2C"/>
</dbReference>
<accession>A0AAV0V1X7</accession>
<proteinExistence type="predicted"/>
<feature type="region of interest" description="Disordered" evidence="1">
    <location>
        <begin position="195"/>
        <end position="215"/>
    </location>
</feature>
<dbReference type="SUPFAM" id="SSF81606">
    <property type="entry name" value="PP2C-like"/>
    <property type="match status" value="1"/>
</dbReference>
<dbReference type="SMART" id="SM00332">
    <property type="entry name" value="PP2Cc"/>
    <property type="match status" value="1"/>
</dbReference>
<evidence type="ECO:0000313" key="3">
    <source>
        <dbReference type="EMBL" id="CAI5743174.1"/>
    </source>
</evidence>
<gene>
    <name evidence="3" type="ORF">HBR001_LOCUS9342</name>
</gene>
<dbReference type="Proteomes" id="UP001162031">
    <property type="component" value="Unassembled WGS sequence"/>
</dbReference>
<dbReference type="FunFam" id="3.60.40.10:FF:000227">
    <property type="entry name" value="Adenylate cyclase"/>
    <property type="match status" value="1"/>
</dbReference>
<dbReference type="PANTHER" id="PTHR13832">
    <property type="entry name" value="PROTEIN PHOSPHATASE 2C"/>
    <property type="match status" value="1"/>
</dbReference>
<dbReference type="Pfam" id="PF00481">
    <property type="entry name" value="PP2C"/>
    <property type="match status" value="1"/>
</dbReference>
<feature type="domain" description="PPM-type phosphatase" evidence="2">
    <location>
        <begin position="67"/>
        <end position="356"/>
    </location>
</feature>
<dbReference type="InterPro" id="IPR036457">
    <property type="entry name" value="PPM-type-like_dom_sf"/>
</dbReference>
<sequence>MSRSTPRLQLAWNSIYAALGHQSTSGSKYADECSNVNSEVDRSIDKVSENGHELNGIVGATTNGIQLLDVASLSSEGSQGHTNEDRLVVMSDERFHLFAVMDGHGGAQAGDFLVEELFKTLDRVYDDGFDHVELSHAMEELDRTFCALATSKLDMSGACLLAVLLYVDPKTDSPQKIVLNIGDCRAIAHEVCESTAEKDSKEKKKKKKKRVDQTLHGATHTGKTLALSRDHCASNRKERERVLRSGAFISGDRIGGVLEPFRTIGDIDMKGRDMKNWVIATPEIHQSDLLVGRSTLVIATDGVWTVLNNSQTMALVLENLGGKKAAACAKSAARAVVEKARELGSCDDITVIVISV</sequence>
<comment type="caution">
    <text evidence="3">The sequence shown here is derived from an EMBL/GenBank/DDBJ whole genome shotgun (WGS) entry which is preliminary data.</text>
</comment>
<dbReference type="PANTHER" id="PTHR13832:SF827">
    <property type="entry name" value="PROTEIN PHOSPHATASE 1L"/>
    <property type="match status" value="1"/>
</dbReference>
<evidence type="ECO:0000313" key="4">
    <source>
        <dbReference type="Proteomes" id="UP001162031"/>
    </source>
</evidence>
<dbReference type="PROSITE" id="PS51746">
    <property type="entry name" value="PPM_2"/>
    <property type="match status" value="1"/>
</dbReference>
<evidence type="ECO:0000259" key="2">
    <source>
        <dbReference type="PROSITE" id="PS51746"/>
    </source>
</evidence>
<dbReference type="AlphaFoldDB" id="A0AAV0V1X7"/>
<name>A0AAV0V1X7_HYABA</name>
<evidence type="ECO:0000256" key="1">
    <source>
        <dbReference type="SAM" id="MobiDB-lite"/>
    </source>
</evidence>
<keyword evidence="4" id="KW-1185">Reference proteome</keyword>